<feature type="transmembrane region" description="Helical" evidence="9">
    <location>
        <begin position="88"/>
        <end position="112"/>
    </location>
</feature>
<dbReference type="CDD" id="cd07571">
    <property type="entry name" value="ALP_N-acyl_transferase"/>
    <property type="match status" value="1"/>
</dbReference>
<evidence type="ECO:0000256" key="4">
    <source>
        <dbReference type="ARBA" id="ARBA00022679"/>
    </source>
</evidence>
<evidence type="ECO:0000256" key="5">
    <source>
        <dbReference type="ARBA" id="ARBA00022692"/>
    </source>
</evidence>
<reference evidence="12" key="1">
    <citation type="journal article" date="2019" name="Int. J. Syst. Evol. Microbiol.">
        <title>The Global Catalogue of Microorganisms (GCM) 10K type strain sequencing project: providing services to taxonomists for standard genome sequencing and annotation.</title>
        <authorList>
            <consortium name="The Broad Institute Genomics Platform"/>
            <consortium name="The Broad Institute Genome Sequencing Center for Infectious Disease"/>
            <person name="Wu L."/>
            <person name="Ma J."/>
        </authorList>
    </citation>
    <scope>NUCLEOTIDE SEQUENCE [LARGE SCALE GENOMIC DNA]</scope>
    <source>
        <strain evidence="12">CCUG 2113</strain>
    </source>
</reference>
<feature type="domain" description="CN hydrolase" evidence="10">
    <location>
        <begin position="228"/>
        <end position="469"/>
    </location>
</feature>
<evidence type="ECO:0000256" key="8">
    <source>
        <dbReference type="ARBA" id="ARBA00023315"/>
    </source>
</evidence>
<dbReference type="Pfam" id="PF00795">
    <property type="entry name" value="CN_hydrolase"/>
    <property type="match status" value="1"/>
</dbReference>
<keyword evidence="3 9" id="KW-1003">Cell membrane</keyword>
<feature type="transmembrane region" description="Helical" evidence="9">
    <location>
        <begin position="476"/>
        <end position="499"/>
    </location>
</feature>
<dbReference type="Pfam" id="PF20154">
    <property type="entry name" value="LNT_N"/>
    <property type="match status" value="1"/>
</dbReference>
<comment type="function">
    <text evidence="9">Catalyzes the phospholipid dependent N-acylation of the N-terminal cysteine of apolipoprotein, the last step in lipoprotein maturation.</text>
</comment>
<evidence type="ECO:0000259" key="10">
    <source>
        <dbReference type="PROSITE" id="PS50263"/>
    </source>
</evidence>
<keyword evidence="8 9" id="KW-0012">Acyltransferase</keyword>
<comment type="pathway">
    <text evidence="9">Protein modification; lipoprotein biosynthesis (N-acyl transfer).</text>
</comment>
<evidence type="ECO:0000256" key="9">
    <source>
        <dbReference type="HAMAP-Rule" id="MF_01148"/>
    </source>
</evidence>
<keyword evidence="7 9" id="KW-0472">Membrane</keyword>
<feature type="transmembrane region" description="Helical" evidence="9">
    <location>
        <begin position="124"/>
        <end position="146"/>
    </location>
</feature>
<evidence type="ECO:0000256" key="2">
    <source>
        <dbReference type="ARBA" id="ARBA00010065"/>
    </source>
</evidence>
<feature type="transmembrane region" description="Helical" evidence="9">
    <location>
        <begin position="58"/>
        <end position="76"/>
    </location>
</feature>
<keyword evidence="12" id="KW-1185">Reference proteome</keyword>
<keyword evidence="6 9" id="KW-1133">Transmembrane helix</keyword>
<dbReference type="InterPro" id="IPR036526">
    <property type="entry name" value="C-N_Hydrolase_sf"/>
</dbReference>
<dbReference type="EMBL" id="JBHSAJ010000174">
    <property type="protein sequence ID" value="MFC3938234.1"/>
    <property type="molecule type" value="Genomic_DNA"/>
</dbReference>
<evidence type="ECO:0000313" key="11">
    <source>
        <dbReference type="EMBL" id="MFC3938234.1"/>
    </source>
</evidence>
<evidence type="ECO:0000256" key="1">
    <source>
        <dbReference type="ARBA" id="ARBA00004651"/>
    </source>
</evidence>
<dbReference type="RefSeq" id="WP_238385497.1">
    <property type="nucleotide sequence ID" value="NZ_JAMXAX010000083.1"/>
</dbReference>
<comment type="caution">
    <text evidence="11">The sequence shown here is derived from an EMBL/GenBank/DDBJ whole genome shotgun (WGS) entry which is preliminary data.</text>
</comment>
<comment type="catalytic activity">
    <reaction evidence="9">
        <text>N-terminal S-1,2-diacyl-sn-glyceryl-L-cysteinyl-[lipoprotein] + a glycerophospholipid = N-acyl-S-1,2-diacyl-sn-glyceryl-L-cysteinyl-[lipoprotein] + a 2-acyl-sn-glycero-3-phospholipid + H(+)</text>
        <dbReference type="Rhea" id="RHEA:48228"/>
        <dbReference type="Rhea" id="RHEA-COMP:14681"/>
        <dbReference type="Rhea" id="RHEA-COMP:14684"/>
        <dbReference type="ChEBI" id="CHEBI:15378"/>
        <dbReference type="ChEBI" id="CHEBI:136912"/>
        <dbReference type="ChEBI" id="CHEBI:140656"/>
        <dbReference type="ChEBI" id="CHEBI:140657"/>
        <dbReference type="ChEBI" id="CHEBI:140660"/>
        <dbReference type="EC" id="2.3.1.269"/>
    </reaction>
</comment>
<feature type="transmembrane region" description="Helical" evidence="9">
    <location>
        <begin position="166"/>
        <end position="186"/>
    </location>
</feature>
<accession>A0ABV8DIH1</accession>
<gene>
    <name evidence="9 11" type="primary">lnt</name>
    <name evidence="11" type="ORF">ACFOW3_26800</name>
</gene>
<dbReference type="InterPro" id="IPR003010">
    <property type="entry name" value="C-N_Hydrolase"/>
</dbReference>
<dbReference type="GO" id="GO:0016746">
    <property type="term" value="F:acyltransferase activity"/>
    <property type="evidence" value="ECO:0007669"/>
    <property type="project" value="UniProtKB-KW"/>
</dbReference>
<dbReference type="PANTHER" id="PTHR38686">
    <property type="entry name" value="APOLIPOPROTEIN N-ACYLTRANSFERASE"/>
    <property type="match status" value="1"/>
</dbReference>
<dbReference type="HAMAP" id="MF_01148">
    <property type="entry name" value="Lnt"/>
    <property type="match status" value="1"/>
</dbReference>
<dbReference type="EC" id="2.3.1.269" evidence="9"/>
<evidence type="ECO:0000256" key="7">
    <source>
        <dbReference type="ARBA" id="ARBA00023136"/>
    </source>
</evidence>
<dbReference type="PROSITE" id="PS50263">
    <property type="entry name" value="CN_HYDROLASE"/>
    <property type="match status" value="1"/>
</dbReference>
<evidence type="ECO:0000256" key="6">
    <source>
        <dbReference type="ARBA" id="ARBA00022989"/>
    </source>
</evidence>
<dbReference type="InterPro" id="IPR004563">
    <property type="entry name" value="Apolipo_AcylTrfase"/>
</dbReference>
<organism evidence="11 12">
    <name type="scientific">Acidovorax facilis</name>
    <dbReference type="NCBI Taxonomy" id="12917"/>
    <lineage>
        <taxon>Bacteria</taxon>
        <taxon>Pseudomonadati</taxon>
        <taxon>Pseudomonadota</taxon>
        <taxon>Betaproteobacteria</taxon>
        <taxon>Burkholderiales</taxon>
        <taxon>Comamonadaceae</taxon>
        <taxon>Acidovorax</taxon>
    </lineage>
</organism>
<name>A0ABV8DIH1_9BURK</name>
<keyword evidence="4 9" id="KW-0808">Transferase</keyword>
<dbReference type="SUPFAM" id="SSF56317">
    <property type="entry name" value="Carbon-nitrogen hydrolase"/>
    <property type="match status" value="1"/>
</dbReference>
<proteinExistence type="inferred from homology"/>
<dbReference type="Proteomes" id="UP001595693">
    <property type="component" value="Unassembled WGS sequence"/>
</dbReference>
<sequence length="505" mass="54809">MLRAASIPGLALVAGSMHAWAIALPVGGQPVWWLQLVALALLVVLLDRCRSALHAAGLAWLFACGSIGGAVWWLYISLHAYGGLSSVVAGLSVLSLSAFLATYYGLAGAVFWRLRPRGPAMRAGLFAAVWMAADLLRATVLTGFPWGVGGYAHIDGPFSALAPWVGVYGIGAAAALVAAMLAAMLARRPGNRMAWQPLALLVLILVAAWSSPEGQDRERAPVVSVTLLQANIAQDRKFESATGVRDALQWYAAQLLTASTVLTVAPETAIPLLPDQLPAGYMEKLRSRFATGQQAALIGMPLFGGLQGYTNSVVGLRPGADAYRYNKHHLVPFGEFVPPFFRWFTRMMHIPLGDFESGSVGQPSFEWQGNRFAPNICYEDLFGEELSARFRNEAQAPTVLVNVSNIAWFGNTVAIDQHLHISRMRAIEFARPVLRATNTGATAVIDRFGRVTHLLPRHTRGVLVAQVQGGERITAYAWWLSRFGLWPFWVLIAVVITAMSRATRD</sequence>
<comment type="similarity">
    <text evidence="2 9">Belongs to the CN hydrolase family. Apolipoprotein N-acyltransferase subfamily.</text>
</comment>
<evidence type="ECO:0000256" key="3">
    <source>
        <dbReference type="ARBA" id="ARBA00022475"/>
    </source>
</evidence>
<protein>
    <recommendedName>
        <fullName evidence="9">Apolipoprotein N-acyltransferase</fullName>
        <shortName evidence="9">ALP N-acyltransferase</shortName>
        <ecNumber evidence="9">2.3.1.269</ecNumber>
    </recommendedName>
</protein>
<keyword evidence="5 9" id="KW-0812">Transmembrane</keyword>
<dbReference type="Gene3D" id="3.60.110.10">
    <property type="entry name" value="Carbon-nitrogen hydrolase"/>
    <property type="match status" value="1"/>
</dbReference>
<dbReference type="InterPro" id="IPR045378">
    <property type="entry name" value="LNT_N"/>
</dbReference>
<dbReference type="PANTHER" id="PTHR38686:SF1">
    <property type="entry name" value="APOLIPOPROTEIN N-ACYLTRANSFERASE"/>
    <property type="match status" value="1"/>
</dbReference>
<feature type="transmembrane region" description="Helical" evidence="9">
    <location>
        <begin position="31"/>
        <end position="46"/>
    </location>
</feature>
<dbReference type="NCBIfam" id="TIGR00546">
    <property type="entry name" value="lnt"/>
    <property type="match status" value="1"/>
</dbReference>
<evidence type="ECO:0000313" key="12">
    <source>
        <dbReference type="Proteomes" id="UP001595693"/>
    </source>
</evidence>
<comment type="subcellular location">
    <subcellularLocation>
        <location evidence="1 9">Cell membrane</location>
        <topology evidence="1 9">Multi-pass membrane protein</topology>
    </subcellularLocation>
</comment>